<accession>A0A9P9DHP1</accession>
<evidence type="ECO:0000256" key="1">
    <source>
        <dbReference type="SAM" id="SignalP"/>
    </source>
</evidence>
<name>A0A9P9DHP1_9HYPO</name>
<keyword evidence="3" id="KW-1185">Reference proteome</keyword>
<protein>
    <submittedName>
        <fullName evidence="2">Uncharacterized protein</fullName>
    </submittedName>
</protein>
<evidence type="ECO:0000313" key="2">
    <source>
        <dbReference type="EMBL" id="KAH7119182.1"/>
    </source>
</evidence>
<evidence type="ECO:0000313" key="3">
    <source>
        <dbReference type="Proteomes" id="UP000738349"/>
    </source>
</evidence>
<dbReference type="EMBL" id="JAGMUV010000026">
    <property type="protein sequence ID" value="KAH7119182.1"/>
    <property type="molecule type" value="Genomic_DNA"/>
</dbReference>
<gene>
    <name evidence="2" type="ORF">EDB81DRAFT_766800</name>
</gene>
<dbReference type="Proteomes" id="UP000738349">
    <property type="component" value="Unassembled WGS sequence"/>
</dbReference>
<proteinExistence type="predicted"/>
<feature type="signal peptide" evidence="1">
    <location>
        <begin position="1"/>
        <end position="18"/>
    </location>
</feature>
<sequence length="177" mass="19827">MKTSAVLPVSMLLGSALAVNMWRYEPRRGVDVSFKPFLKAVYTTIEDRKATTCFTDFFVPETGRLVALDFDARGAEAILATKQYILPPNGDKHFNYRPNVTSVYSDTPTQKTYDVQGILETSFDGGNCSVRYYSSYLTVLKDSYGKVRNVPHSGSLVEYNEYILNPNEPPTDIPCQA</sequence>
<organism evidence="2 3">
    <name type="scientific">Dactylonectria macrodidyma</name>
    <dbReference type="NCBI Taxonomy" id="307937"/>
    <lineage>
        <taxon>Eukaryota</taxon>
        <taxon>Fungi</taxon>
        <taxon>Dikarya</taxon>
        <taxon>Ascomycota</taxon>
        <taxon>Pezizomycotina</taxon>
        <taxon>Sordariomycetes</taxon>
        <taxon>Hypocreomycetidae</taxon>
        <taxon>Hypocreales</taxon>
        <taxon>Nectriaceae</taxon>
        <taxon>Dactylonectria</taxon>
    </lineage>
</organism>
<dbReference type="OrthoDB" id="5176208at2759"/>
<dbReference type="AlphaFoldDB" id="A0A9P9DHP1"/>
<comment type="caution">
    <text evidence="2">The sequence shown here is derived from an EMBL/GenBank/DDBJ whole genome shotgun (WGS) entry which is preliminary data.</text>
</comment>
<reference evidence="2" key="1">
    <citation type="journal article" date="2021" name="Nat. Commun.">
        <title>Genetic determinants of endophytism in the Arabidopsis root mycobiome.</title>
        <authorList>
            <person name="Mesny F."/>
            <person name="Miyauchi S."/>
            <person name="Thiergart T."/>
            <person name="Pickel B."/>
            <person name="Atanasova L."/>
            <person name="Karlsson M."/>
            <person name="Huettel B."/>
            <person name="Barry K.W."/>
            <person name="Haridas S."/>
            <person name="Chen C."/>
            <person name="Bauer D."/>
            <person name="Andreopoulos W."/>
            <person name="Pangilinan J."/>
            <person name="LaButti K."/>
            <person name="Riley R."/>
            <person name="Lipzen A."/>
            <person name="Clum A."/>
            <person name="Drula E."/>
            <person name="Henrissat B."/>
            <person name="Kohler A."/>
            <person name="Grigoriev I.V."/>
            <person name="Martin F.M."/>
            <person name="Hacquard S."/>
        </authorList>
    </citation>
    <scope>NUCLEOTIDE SEQUENCE</scope>
    <source>
        <strain evidence="2">MPI-CAGE-AT-0147</strain>
    </source>
</reference>
<keyword evidence="1" id="KW-0732">Signal</keyword>
<feature type="chain" id="PRO_5040284034" evidence="1">
    <location>
        <begin position="19"/>
        <end position="177"/>
    </location>
</feature>